<dbReference type="AlphaFoldDB" id="A0A292PM77"/>
<protein>
    <recommendedName>
        <fullName evidence="3">Fungal-type protein kinase domain-containing protein</fullName>
    </recommendedName>
</protein>
<reference evidence="1" key="1">
    <citation type="submission" date="2015-10" db="EMBL/GenBank/DDBJ databases">
        <authorList>
            <person name="Regsiter A."/>
            <person name="william w."/>
        </authorList>
    </citation>
    <scope>NUCLEOTIDE SEQUENCE</scope>
    <source>
        <strain evidence="1">Montdore</strain>
    </source>
</reference>
<evidence type="ECO:0000313" key="1">
    <source>
        <dbReference type="EMBL" id="CUS07590.1"/>
    </source>
</evidence>
<sequence length="290" mass="32312">MFRLPVLAKFIPKPRNAHHRYLHGRPAAAKKIPLAEKVPPARPSKPPAGPGHRISYLKLSHRQAGKRLGFLLETFDKGAVTVTQMLATADREAKIQGLTGEEVKEAKENVYKWIVEYLKGEGYPSDMNEDYNEANINDLVFTVLIPVIAMFNRKTGRNLRLRREKTNIAKDGETSGNQGFVTIDTVGIDDRKFVFVVEAKKSSLGEAKKLCLLVMKDMGEMNAGGVVYGFVTTGEGWQMLRFDGTVFSQTDSFFALFRGMAEDKERWMQGGSVVVDCIHATLRSGGFVVK</sequence>
<proteinExistence type="predicted"/>
<dbReference type="EMBL" id="LN891196">
    <property type="protein sequence ID" value="CUS07590.1"/>
    <property type="molecule type" value="Genomic_DNA"/>
</dbReference>
<dbReference type="Proteomes" id="UP001412239">
    <property type="component" value="Unassembled WGS sequence"/>
</dbReference>
<name>A0A292PM77_9PEZI</name>
<accession>A0A292PM77</accession>
<gene>
    <name evidence="1" type="ORF">GSTUAT00008348001</name>
</gene>
<evidence type="ECO:0000313" key="2">
    <source>
        <dbReference type="Proteomes" id="UP001412239"/>
    </source>
</evidence>
<evidence type="ECO:0008006" key="3">
    <source>
        <dbReference type="Google" id="ProtNLM"/>
    </source>
</evidence>
<organism evidence="1 2">
    <name type="scientific">Tuber aestivum</name>
    <name type="common">summer truffle</name>
    <dbReference type="NCBI Taxonomy" id="59557"/>
    <lineage>
        <taxon>Eukaryota</taxon>
        <taxon>Fungi</taxon>
        <taxon>Dikarya</taxon>
        <taxon>Ascomycota</taxon>
        <taxon>Pezizomycotina</taxon>
        <taxon>Pezizomycetes</taxon>
        <taxon>Pezizales</taxon>
        <taxon>Tuberaceae</taxon>
        <taxon>Tuber</taxon>
    </lineage>
</organism>
<keyword evidence="2" id="KW-1185">Reference proteome</keyword>